<comment type="caution">
    <text evidence="1">The sequence shown here is derived from an EMBL/GenBank/DDBJ whole genome shotgun (WGS) entry which is preliminary data.</text>
</comment>
<dbReference type="Gene3D" id="2.80.10.50">
    <property type="match status" value="1"/>
</dbReference>
<evidence type="ECO:0000313" key="1">
    <source>
        <dbReference type="EMBL" id="MBC3444721.1"/>
    </source>
</evidence>
<reference evidence="1" key="1">
    <citation type="journal article" date="2020" name="Microorganisms">
        <title>Reliable Identification of Environmental Pseudomonas Isolates Using the rpoD Gene.</title>
        <authorList>
            <consortium name="The Broad Institute Genome Sequencing Platform"/>
            <person name="Girard L."/>
            <person name="Lood C."/>
            <person name="Rokni-Zadeh H."/>
            <person name="van Noort V."/>
            <person name="Lavigne R."/>
            <person name="De Mot R."/>
        </authorList>
    </citation>
    <scope>NUCLEOTIDE SEQUENCE</scope>
    <source>
        <strain evidence="1">BW13M1</strain>
    </source>
</reference>
<name>A0A923G5W8_9PSED</name>
<organism evidence="1">
    <name type="scientific">Pseudomonas peradeniyensis</name>
    <dbReference type="NCBI Taxonomy" id="2745488"/>
    <lineage>
        <taxon>Bacteria</taxon>
        <taxon>Pseudomonadati</taxon>
        <taxon>Pseudomonadota</taxon>
        <taxon>Gammaproteobacteria</taxon>
        <taxon>Pseudomonadales</taxon>
        <taxon>Pseudomonadaceae</taxon>
        <taxon>Pseudomonas</taxon>
    </lineage>
</organism>
<reference evidence="1" key="2">
    <citation type="submission" date="2020-07" db="EMBL/GenBank/DDBJ databases">
        <authorList>
            <person name="Lood C."/>
            <person name="Girard L."/>
        </authorList>
    </citation>
    <scope>NUCLEOTIDE SEQUENCE</scope>
    <source>
        <strain evidence="1">BW13M1</strain>
    </source>
</reference>
<accession>A0A923G5W8</accession>
<dbReference type="Pfam" id="PF17164">
    <property type="entry name" value="DUF5122"/>
    <property type="match status" value="1"/>
</dbReference>
<proteinExistence type="predicted"/>
<dbReference type="RefSeq" id="WP_186732047.1">
    <property type="nucleotide sequence ID" value="NZ_JABWRJ020000002.1"/>
</dbReference>
<gene>
    <name evidence="1" type="ORF">HU751_03000</name>
</gene>
<dbReference type="InterPro" id="IPR013431">
    <property type="entry name" value="Delta_60_rpt"/>
</dbReference>
<dbReference type="AlphaFoldDB" id="A0A923G5W8"/>
<dbReference type="EMBL" id="JABWRJ010000002">
    <property type="protein sequence ID" value="MBC3444721.1"/>
    <property type="molecule type" value="Genomic_DNA"/>
</dbReference>
<sequence>METIAMAFGELNRKFGNNGIALLPNFVSDYRHVTDVALQGQDIIVSALSISGITDEHYFALARFSSRGVPDFGFGKPSSLPSSSILHQEETQGHAFGKFEENIFHSSSEAVAVSDNSIWVLGWLAEEQFSRRLPVLAELDRDAASLRNVQRLSLPEGSSIRSSEGRTERPIFSRLLVDQNHLVAAVNFERFIERSPSVARRQKTRRHYPPRLYRLTLDGRPGFGDSRDQIEIEHPAGPVTITGLAASTQGLLVSGYVTKGVSQSAFIARYLTDGTLDKKFGVSGFVTFQIEHFKTRIRHMPLLPNGKILVAGALREIDEYPDAGWIQQYLQNGAADPGFNEGKAVIDNLTDEAGNPFGVEWKTVTADNDGIIAWGRSEYGDFCARRYGLDGTQLPLTYLEVPWTENALLSIQRDQDIIIATNTFTDKGFAGSLSSFRKA</sequence>
<protein>
    <submittedName>
        <fullName evidence="1">Uncharacterized protein</fullName>
    </submittedName>
</protein>